<evidence type="ECO:0000259" key="9">
    <source>
        <dbReference type="PROSITE" id="PS50011"/>
    </source>
</evidence>
<keyword evidence="4" id="KW-0547">Nucleotide-binding</keyword>
<keyword evidence="8" id="KW-0812">Transmembrane</keyword>
<protein>
    <recommendedName>
        <fullName evidence="1">non-specific serine/threonine protein kinase</fullName>
        <ecNumber evidence="1">2.7.11.1</ecNumber>
    </recommendedName>
</protein>
<sequence length="503" mass="53420">MTETWPPGTVVAGYRIERTLGGGGMGTVYLAAHPRLPRYDALKVLAEEHGGDPEFRARFVREADLVARLDHPNIVAVRDRGAERGFLWLAMQFVDGIDVAELLRRNPGGVEPGVALHILTETARGLDEAHRAGLLHRDVKPANILLEPRPGEPDRVYVTDFGIARAVADTTALTEVGAVLATLAYAAPEQISAAALDHRVDVYALGCTLYELLTGTKPFVRDNAVAVMHAHLHEPPPRVTALRPLPPAVDEVIARAMAKDPALRYPSCGALAQAASAALAADAPPLPASTGGAPRRRRGAVIVGAVVVLALVVASLAALGWNRETGDSAATGPSTTASTTKAPSTQANSGPISWGPYGVIVSAFPALLPATPISGGHQGMRCVPVDRDLRQIDLAARPEAVLRLSCQGNQDPLDTLTAVCNANLNPAQLRPFSDIALVGDERWERPSGRGRLVWGDSRPPDGRPSGSLQIQFDDPARNFCQLVVSGGATGRELVDRWWRDAPL</sequence>
<keyword evidence="8" id="KW-0472">Membrane</keyword>
<dbReference type="EC" id="2.7.11.1" evidence="1"/>
<dbReference type="Proteomes" id="UP000316331">
    <property type="component" value="Unassembled WGS sequence"/>
</dbReference>
<keyword evidence="5 10" id="KW-0418">Kinase</keyword>
<dbReference type="InterPro" id="IPR011009">
    <property type="entry name" value="Kinase-like_dom_sf"/>
</dbReference>
<dbReference type="InterPro" id="IPR008271">
    <property type="entry name" value="Ser/Thr_kinase_AS"/>
</dbReference>
<comment type="caution">
    <text evidence="10">The sequence shown here is derived from an EMBL/GenBank/DDBJ whole genome shotgun (WGS) entry which is preliminary data.</text>
</comment>
<keyword evidence="3" id="KW-0808">Transferase</keyword>
<dbReference type="AlphaFoldDB" id="A0A543FER5"/>
<proteinExistence type="predicted"/>
<dbReference type="Gene3D" id="1.10.510.10">
    <property type="entry name" value="Transferase(Phosphotransferase) domain 1"/>
    <property type="match status" value="1"/>
</dbReference>
<evidence type="ECO:0000256" key="7">
    <source>
        <dbReference type="SAM" id="MobiDB-lite"/>
    </source>
</evidence>
<dbReference type="FunFam" id="1.10.510.10:FF:000021">
    <property type="entry name" value="Serine/threonine protein kinase"/>
    <property type="match status" value="1"/>
</dbReference>
<gene>
    <name evidence="10" type="ORF">FB390_3930</name>
</gene>
<evidence type="ECO:0000256" key="6">
    <source>
        <dbReference type="ARBA" id="ARBA00022840"/>
    </source>
</evidence>
<feature type="region of interest" description="Disordered" evidence="7">
    <location>
        <begin position="324"/>
        <end position="349"/>
    </location>
</feature>
<evidence type="ECO:0000313" key="10">
    <source>
        <dbReference type="EMBL" id="TQM32252.1"/>
    </source>
</evidence>
<feature type="compositionally biased region" description="Low complexity" evidence="7">
    <location>
        <begin position="327"/>
        <end position="345"/>
    </location>
</feature>
<dbReference type="PANTHER" id="PTHR43289">
    <property type="entry name" value="MITOGEN-ACTIVATED PROTEIN KINASE KINASE KINASE 20-RELATED"/>
    <property type="match status" value="1"/>
</dbReference>
<name>A0A543FER5_9NOCA</name>
<feature type="transmembrane region" description="Helical" evidence="8">
    <location>
        <begin position="300"/>
        <end position="321"/>
    </location>
</feature>
<dbReference type="PROSITE" id="PS00108">
    <property type="entry name" value="PROTEIN_KINASE_ST"/>
    <property type="match status" value="1"/>
</dbReference>
<dbReference type="EMBL" id="VFPG01000001">
    <property type="protein sequence ID" value="TQM32252.1"/>
    <property type="molecule type" value="Genomic_DNA"/>
</dbReference>
<dbReference type="PANTHER" id="PTHR43289:SF6">
    <property type="entry name" value="SERINE_THREONINE-PROTEIN KINASE NEKL-3"/>
    <property type="match status" value="1"/>
</dbReference>
<keyword evidence="8" id="KW-1133">Transmembrane helix</keyword>
<dbReference type="Gene3D" id="3.30.200.20">
    <property type="entry name" value="Phosphorylase Kinase, domain 1"/>
    <property type="match status" value="1"/>
</dbReference>
<dbReference type="RefSeq" id="WP_141810187.1">
    <property type="nucleotide sequence ID" value="NZ_VFPG01000001.1"/>
</dbReference>
<evidence type="ECO:0000256" key="1">
    <source>
        <dbReference type="ARBA" id="ARBA00012513"/>
    </source>
</evidence>
<evidence type="ECO:0000256" key="4">
    <source>
        <dbReference type="ARBA" id="ARBA00022741"/>
    </source>
</evidence>
<evidence type="ECO:0000256" key="3">
    <source>
        <dbReference type="ARBA" id="ARBA00022679"/>
    </source>
</evidence>
<dbReference type="SMART" id="SM00220">
    <property type="entry name" value="S_TKc"/>
    <property type="match status" value="1"/>
</dbReference>
<dbReference type="GO" id="GO:0004674">
    <property type="term" value="F:protein serine/threonine kinase activity"/>
    <property type="evidence" value="ECO:0007669"/>
    <property type="project" value="UniProtKB-KW"/>
</dbReference>
<evidence type="ECO:0000313" key="11">
    <source>
        <dbReference type="Proteomes" id="UP000316331"/>
    </source>
</evidence>
<keyword evidence="2" id="KW-0723">Serine/threonine-protein kinase</keyword>
<organism evidence="10 11">
    <name type="scientific">Nocardia bhagyanarayanae</name>
    <dbReference type="NCBI Taxonomy" id="1215925"/>
    <lineage>
        <taxon>Bacteria</taxon>
        <taxon>Bacillati</taxon>
        <taxon>Actinomycetota</taxon>
        <taxon>Actinomycetes</taxon>
        <taxon>Mycobacteriales</taxon>
        <taxon>Nocardiaceae</taxon>
        <taxon>Nocardia</taxon>
    </lineage>
</organism>
<dbReference type="PROSITE" id="PS50011">
    <property type="entry name" value="PROTEIN_KINASE_DOM"/>
    <property type="match status" value="1"/>
</dbReference>
<evidence type="ECO:0000256" key="2">
    <source>
        <dbReference type="ARBA" id="ARBA00022527"/>
    </source>
</evidence>
<keyword evidence="6" id="KW-0067">ATP-binding</keyword>
<dbReference type="GO" id="GO:0005524">
    <property type="term" value="F:ATP binding"/>
    <property type="evidence" value="ECO:0007669"/>
    <property type="project" value="UniProtKB-KW"/>
</dbReference>
<feature type="domain" description="Protein kinase" evidence="9">
    <location>
        <begin position="14"/>
        <end position="279"/>
    </location>
</feature>
<evidence type="ECO:0000256" key="5">
    <source>
        <dbReference type="ARBA" id="ARBA00022777"/>
    </source>
</evidence>
<accession>A0A543FER5</accession>
<dbReference type="Pfam" id="PF00069">
    <property type="entry name" value="Pkinase"/>
    <property type="match status" value="1"/>
</dbReference>
<evidence type="ECO:0000256" key="8">
    <source>
        <dbReference type="SAM" id="Phobius"/>
    </source>
</evidence>
<reference evidence="10 11" key="1">
    <citation type="submission" date="2019-06" db="EMBL/GenBank/DDBJ databases">
        <title>Sequencing the genomes of 1000 actinobacteria strains.</title>
        <authorList>
            <person name="Klenk H.-P."/>
        </authorList>
    </citation>
    <scope>NUCLEOTIDE SEQUENCE [LARGE SCALE GENOMIC DNA]</scope>
    <source>
        <strain evidence="10 11">DSM 103495</strain>
    </source>
</reference>
<dbReference type="InterPro" id="IPR000719">
    <property type="entry name" value="Prot_kinase_dom"/>
</dbReference>
<dbReference type="CDD" id="cd14014">
    <property type="entry name" value="STKc_PknB_like"/>
    <property type="match status" value="1"/>
</dbReference>
<dbReference type="OrthoDB" id="9762169at2"/>
<keyword evidence="11" id="KW-1185">Reference proteome</keyword>
<dbReference type="SUPFAM" id="SSF56112">
    <property type="entry name" value="Protein kinase-like (PK-like)"/>
    <property type="match status" value="1"/>
</dbReference>